<reference evidence="1" key="1">
    <citation type="submission" date="2014-09" db="EMBL/GenBank/DDBJ databases">
        <authorList>
            <person name="Magalhaes I.L.F."/>
            <person name="Oliveira U."/>
            <person name="Santos F.R."/>
            <person name="Vidigal T.H.D.A."/>
            <person name="Brescovit A.D."/>
            <person name="Santos A.J."/>
        </authorList>
    </citation>
    <scope>NUCLEOTIDE SEQUENCE</scope>
    <source>
        <tissue evidence="1">Shoot tissue taken approximately 20 cm above the soil surface</tissue>
    </source>
</reference>
<name>A0A0A8ZFR9_ARUDO</name>
<protein>
    <submittedName>
        <fullName evidence="1">Uncharacterized protein</fullName>
    </submittedName>
</protein>
<accession>A0A0A8ZFR9</accession>
<dbReference type="EMBL" id="GBRH01262315">
    <property type="protein sequence ID" value="JAD35580.1"/>
    <property type="molecule type" value="Transcribed_RNA"/>
</dbReference>
<proteinExistence type="predicted"/>
<sequence>MAAVVVARLSGEPLCFKDLLPKRRGR</sequence>
<organism evidence="1">
    <name type="scientific">Arundo donax</name>
    <name type="common">Giant reed</name>
    <name type="synonym">Donax arundinaceus</name>
    <dbReference type="NCBI Taxonomy" id="35708"/>
    <lineage>
        <taxon>Eukaryota</taxon>
        <taxon>Viridiplantae</taxon>
        <taxon>Streptophyta</taxon>
        <taxon>Embryophyta</taxon>
        <taxon>Tracheophyta</taxon>
        <taxon>Spermatophyta</taxon>
        <taxon>Magnoliopsida</taxon>
        <taxon>Liliopsida</taxon>
        <taxon>Poales</taxon>
        <taxon>Poaceae</taxon>
        <taxon>PACMAD clade</taxon>
        <taxon>Arundinoideae</taxon>
        <taxon>Arundineae</taxon>
        <taxon>Arundo</taxon>
    </lineage>
</organism>
<evidence type="ECO:0000313" key="1">
    <source>
        <dbReference type="EMBL" id="JAD35580.1"/>
    </source>
</evidence>
<dbReference type="AlphaFoldDB" id="A0A0A8ZFR9"/>
<reference evidence="1" key="2">
    <citation type="journal article" date="2015" name="Data Brief">
        <title>Shoot transcriptome of the giant reed, Arundo donax.</title>
        <authorList>
            <person name="Barrero R.A."/>
            <person name="Guerrero F.D."/>
            <person name="Moolhuijzen P."/>
            <person name="Goolsby J.A."/>
            <person name="Tidwell J."/>
            <person name="Bellgard S.E."/>
            <person name="Bellgard M.I."/>
        </authorList>
    </citation>
    <scope>NUCLEOTIDE SEQUENCE</scope>
    <source>
        <tissue evidence="1">Shoot tissue taken approximately 20 cm above the soil surface</tissue>
    </source>
</reference>